<dbReference type="OMA" id="ADYADHS"/>
<dbReference type="EMBL" id="AYRZ02000007">
    <property type="protein sequence ID" value="PHT75173.1"/>
    <property type="molecule type" value="Genomic_DNA"/>
</dbReference>
<dbReference type="Gene3D" id="3.40.50.10490">
    <property type="entry name" value="Glucose-6-phosphate isomerase like protein, domain 1"/>
    <property type="match status" value="1"/>
</dbReference>
<protein>
    <recommendedName>
        <fullName evidence="6">40S ribosomal protein SA</fullName>
    </recommendedName>
</protein>
<gene>
    <name evidence="4" type="ORF">T459_18695</name>
</gene>
<dbReference type="InterPro" id="IPR023591">
    <property type="entry name" value="Ribosomal_uS2_flav_dom_sf"/>
</dbReference>
<dbReference type="Proteomes" id="UP000222542">
    <property type="component" value="Unassembled WGS sequence"/>
</dbReference>
<evidence type="ECO:0000313" key="5">
    <source>
        <dbReference type="Proteomes" id="UP000222542"/>
    </source>
</evidence>
<organism evidence="4 5">
    <name type="scientific">Capsicum annuum</name>
    <name type="common">Capsicum pepper</name>
    <dbReference type="NCBI Taxonomy" id="4072"/>
    <lineage>
        <taxon>Eukaryota</taxon>
        <taxon>Viridiplantae</taxon>
        <taxon>Streptophyta</taxon>
        <taxon>Embryophyta</taxon>
        <taxon>Tracheophyta</taxon>
        <taxon>Spermatophyta</taxon>
        <taxon>Magnoliopsida</taxon>
        <taxon>eudicotyledons</taxon>
        <taxon>Gunneridae</taxon>
        <taxon>Pentapetalae</taxon>
        <taxon>asterids</taxon>
        <taxon>lamiids</taxon>
        <taxon>Solanales</taxon>
        <taxon>Solanaceae</taxon>
        <taxon>Solanoideae</taxon>
        <taxon>Capsiceae</taxon>
        <taxon>Capsicum</taxon>
    </lineage>
</organism>
<dbReference type="GO" id="GO:0003735">
    <property type="term" value="F:structural constituent of ribosome"/>
    <property type="evidence" value="ECO:0007669"/>
    <property type="project" value="InterPro"/>
</dbReference>
<dbReference type="GO" id="GO:0006412">
    <property type="term" value="P:translation"/>
    <property type="evidence" value="ECO:0007669"/>
    <property type="project" value="InterPro"/>
</dbReference>
<evidence type="ECO:0000256" key="3">
    <source>
        <dbReference type="SAM" id="MobiDB-lite"/>
    </source>
</evidence>
<evidence type="ECO:0000256" key="2">
    <source>
        <dbReference type="ARBA" id="ARBA00023274"/>
    </source>
</evidence>
<name>A0A2G2YZM9_CAPAN</name>
<dbReference type="SUPFAM" id="SSF52313">
    <property type="entry name" value="Ribosomal protein S2"/>
    <property type="match status" value="1"/>
</dbReference>
<dbReference type="Gramene" id="PHT75173">
    <property type="protein sequence ID" value="PHT75173"/>
    <property type="gene ID" value="T459_18695"/>
</dbReference>
<comment type="caution">
    <text evidence="4">The sequence shown here is derived from an EMBL/GenBank/DDBJ whole genome shotgun (WGS) entry which is preliminary data.</text>
</comment>
<evidence type="ECO:0000313" key="4">
    <source>
        <dbReference type="EMBL" id="PHT75173.1"/>
    </source>
</evidence>
<keyword evidence="2" id="KW-0687">Ribonucleoprotein</keyword>
<feature type="compositionally biased region" description="Polar residues" evidence="3">
    <location>
        <begin position="82"/>
        <end position="94"/>
    </location>
</feature>
<reference evidence="4 5" key="1">
    <citation type="journal article" date="2014" name="Nat. Genet.">
        <title>Genome sequence of the hot pepper provides insights into the evolution of pungency in Capsicum species.</title>
        <authorList>
            <person name="Kim S."/>
            <person name="Park M."/>
            <person name="Yeom S.I."/>
            <person name="Kim Y.M."/>
            <person name="Lee J.M."/>
            <person name="Lee H.A."/>
            <person name="Seo E."/>
            <person name="Choi J."/>
            <person name="Cheong K."/>
            <person name="Kim K.T."/>
            <person name="Jung K."/>
            <person name="Lee G.W."/>
            <person name="Oh S.K."/>
            <person name="Bae C."/>
            <person name="Kim S.B."/>
            <person name="Lee H.Y."/>
            <person name="Kim S.Y."/>
            <person name="Kim M.S."/>
            <person name="Kang B.C."/>
            <person name="Jo Y.D."/>
            <person name="Yang H.B."/>
            <person name="Jeong H.J."/>
            <person name="Kang W.H."/>
            <person name="Kwon J.K."/>
            <person name="Shin C."/>
            <person name="Lim J.Y."/>
            <person name="Park J.H."/>
            <person name="Huh J.H."/>
            <person name="Kim J.S."/>
            <person name="Kim B.D."/>
            <person name="Cohen O."/>
            <person name="Paran I."/>
            <person name="Suh M.C."/>
            <person name="Lee S.B."/>
            <person name="Kim Y.K."/>
            <person name="Shin Y."/>
            <person name="Noh S.J."/>
            <person name="Park J."/>
            <person name="Seo Y.S."/>
            <person name="Kwon S.Y."/>
            <person name="Kim H.A."/>
            <person name="Park J.M."/>
            <person name="Kim H.J."/>
            <person name="Choi S.B."/>
            <person name="Bosland P.W."/>
            <person name="Reeves G."/>
            <person name="Jo S.H."/>
            <person name="Lee B.W."/>
            <person name="Cho H.T."/>
            <person name="Choi H.S."/>
            <person name="Lee M.S."/>
            <person name="Yu Y."/>
            <person name="Do Choi Y."/>
            <person name="Park B.S."/>
            <person name="van Deynze A."/>
            <person name="Ashrafi H."/>
            <person name="Hill T."/>
            <person name="Kim W.T."/>
            <person name="Pai H.S."/>
            <person name="Ahn H.K."/>
            <person name="Yeam I."/>
            <person name="Giovannoni J.J."/>
            <person name="Rose J.K."/>
            <person name="Sorensen I."/>
            <person name="Lee S.J."/>
            <person name="Kim R.W."/>
            <person name="Choi I.Y."/>
            <person name="Choi B.S."/>
            <person name="Lim J.S."/>
            <person name="Lee Y.H."/>
            <person name="Choi D."/>
        </authorList>
    </citation>
    <scope>NUCLEOTIDE SEQUENCE [LARGE SCALE GENOMIC DNA]</scope>
    <source>
        <strain evidence="5">cv. CM334</strain>
    </source>
</reference>
<keyword evidence="1" id="KW-0689">Ribosomal protein</keyword>
<dbReference type="PANTHER" id="PTHR11489">
    <property type="entry name" value="40S RIBOSOMAL PROTEIN SA"/>
    <property type="match status" value="1"/>
</dbReference>
<sequence>MRYVDIGIPANNKGNHCIGFLSWILAREPEEETPTFADYADHSSGGAIGGDWSTGQIFEAQWTADAAAPVPSVGGWDEVDDGTQQLPVHQLPYQ</sequence>
<reference evidence="4 5" key="2">
    <citation type="journal article" date="2017" name="Genome Biol.">
        <title>New reference genome sequences of hot pepper reveal the massive evolution of plant disease-resistance genes by retroduplication.</title>
        <authorList>
            <person name="Kim S."/>
            <person name="Park J."/>
            <person name="Yeom S.I."/>
            <person name="Kim Y.M."/>
            <person name="Seo E."/>
            <person name="Kim K.T."/>
            <person name="Kim M.S."/>
            <person name="Lee J.M."/>
            <person name="Cheong K."/>
            <person name="Shin H.S."/>
            <person name="Kim S.B."/>
            <person name="Han K."/>
            <person name="Lee J."/>
            <person name="Park M."/>
            <person name="Lee H.A."/>
            <person name="Lee H.Y."/>
            <person name="Lee Y."/>
            <person name="Oh S."/>
            <person name="Lee J.H."/>
            <person name="Choi E."/>
            <person name="Choi E."/>
            <person name="Lee S.E."/>
            <person name="Jeon J."/>
            <person name="Kim H."/>
            <person name="Choi G."/>
            <person name="Song H."/>
            <person name="Lee J."/>
            <person name="Lee S.C."/>
            <person name="Kwon J.K."/>
            <person name="Lee H.Y."/>
            <person name="Koo N."/>
            <person name="Hong Y."/>
            <person name="Kim R.W."/>
            <person name="Kang W.H."/>
            <person name="Huh J.H."/>
            <person name="Kang B.C."/>
            <person name="Yang T.J."/>
            <person name="Lee Y.H."/>
            <person name="Bennetzen J.L."/>
            <person name="Choi D."/>
        </authorList>
    </citation>
    <scope>NUCLEOTIDE SEQUENCE [LARGE SCALE GENOMIC DNA]</scope>
    <source>
        <strain evidence="5">cv. CM334</strain>
    </source>
</reference>
<accession>A0A2G2YZM9</accession>
<evidence type="ECO:0000256" key="1">
    <source>
        <dbReference type="ARBA" id="ARBA00022980"/>
    </source>
</evidence>
<keyword evidence="5" id="KW-1185">Reference proteome</keyword>
<evidence type="ECO:0008006" key="6">
    <source>
        <dbReference type="Google" id="ProtNLM"/>
    </source>
</evidence>
<dbReference type="InterPro" id="IPR005707">
    <property type="entry name" value="Ribosomal_uS2_euk/arc"/>
</dbReference>
<dbReference type="AlphaFoldDB" id="A0A2G2YZM9"/>
<dbReference type="STRING" id="4072.A0A2G2YZM9"/>
<feature type="region of interest" description="Disordered" evidence="3">
    <location>
        <begin position="72"/>
        <end position="94"/>
    </location>
</feature>
<dbReference type="GO" id="GO:0015935">
    <property type="term" value="C:small ribosomal subunit"/>
    <property type="evidence" value="ECO:0007669"/>
    <property type="project" value="InterPro"/>
</dbReference>
<proteinExistence type="predicted"/>